<sequence>MSGSRGKKLVNLAQTNSIPIFSDDNIQLGTFCNSLSNGSIQDCCDGGQFEKISETCVIVEGAMLHDNINIHYPNVSNDKNVVQFQSVTTTSRMDSTDVEEAGNNQQFVVTDESQLISYIPSQDNHNSADVTNVVVEMQPEASILSLNSVEVPVIDQQAIHNDNGFTLDYEITEDIATGKNDIYIIILETSINVDCIVDASKTIRESDSSSHMSSQEIREDSHDDCGKKILFLF</sequence>
<dbReference type="Proteomes" id="UP000410492">
    <property type="component" value="Unassembled WGS sequence"/>
</dbReference>
<protein>
    <submittedName>
        <fullName evidence="1">Uncharacterized protein</fullName>
    </submittedName>
</protein>
<accession>A0A653C5S2</accession>
<dbReference type="AlphaFoldDB" id="A0A653C5S2"/>
<keyword evidence="2" id="KW-1185">Reference proteome</keyword>
<proteinExistence type="predicted"/>
<organism evidence="1 2">
    <name type="scientific">Callosobruchus maculatus</name>
    <name type="common">Southern cowpea weevil</name>
    <name type="synonym">Pulse bruchid</name>
    <dbReference type="NCBI Taxonomy" id="64391"/>
    <lineage>
        <taxon>Eukaryota</taxon>
        <taxon>Metazoa</taxon>
        <taxon>Ecdysozoa</taxon>
        <taxon>Arthropoda</taxon>
        <taxon>Hexapoda</taxon>
        <taxon>Insecta</taxon>
        <taxon>Pterygota</taxon>
        <taxon>Neoptera</taxon>
        <taxon>Endopterygota</taxon>
        <taxon>Coleoptera</taxon>
        <taxon>Polyphaga</taxon>
        <taxon>Cucujiformia</taxon>
        <taxon>Chrysomeloidea</taxon>
        <taxon>Chrysomelidae</taxon>
        <taxon>Bruchinae</taxon>
        <taxon>Bruchini</taxon>
        <taxon>Callosobruchus</taxon>
    </lineage>
</organism>
<dbReference type="EMBL" id="CAACVG010007016">
    <property type="protein sequence ID" value="VEN43252.1"/>
    <property type="molecule type" value="Genomic_DNA"/>
</dbReference>
<evidence type="ECO:0000313" key="1">
    <source>
        <dbReference type="EMBL" id="VEN43252.1"/>
    </source>
</evidence>
<name>A0A653C5S2_CALMS</name>
<gene>
    <name evidence="1" type="ORF">CALMAC_LOCUS6446</name>
</gene>
<reference evidence="1 2" key="1">
    <citation type="submission" date="2019-01" db="EMBL/GenBank/DDBJ databases">
        <authorList>
            <person name="Sayadi A."/>
        </authorList>
    </citation>
    <scope>NUCLEOTIDE SEQUENCE [LARGE SCALE GENOMIC DNA]</scope>
</reference>
<dbReference type="OrthoDB" id="6778620at2759"/>
<evidence type="ECO:0000313" key="2">
    <source>
        <dbReference type="Proteomes" id="UP000410492"/>
    </source>
</evidence>